<dbReference type="EMBL" id="UINC01207428">
    <property type="protein sequence ID" value="SVE29503.1"/>
    <property type="molecule type" value="Genomic_DNA"/>
</dbReference>
<sequence>MYQKVSQLQIEVDWLKKDSLFEMNVSKKVKCKDGNDIDPSNSRQYELLQLPRSSYYRLRSPHFESTDN</sequence>
<proteinExistence type="predicted"/>
<reference evidence="1" key="1">
    <citation type="submission" date="2018-05" db="EMBL/GenBank/DDBJ databases">
        <authorList>
            <person name="Lanie J.A."/>
            <person name="Ng W.-L."/>
            <person name="Kazmierczak K.M."/>
            <person name="Andrzejewski T.M."/>
            <person name="Davidsen T.M."/>
            <person name="Wayne K.J."/>
            <person name="Tettelin H."/>
            <person name="Glass J.I."/>
            <person name="Rusch D."/>
            <person name="Podicherti R."/>
            <person name="Tsui H.-C.T."/>
            <person name="Winkler M.E."/>
        </authorList>
    </citation>
    <scope>NUCLEOTIDE SEQUENCE</scope>
</reference>
<protein>
    <submittedName>
        <fullName evidence="1">Uncharacterized protein</fullName>
    </submittedName>
</protein>
<gene>
    <name evidence="1" type="ORF">METZ01_LOCUS482357</name>
</gene>
<organism evidence="1">
    <name type="scientific">marine metagenome</name>
    <dbReference type="NCBI Taxonomy" id="408172"/>
    <lineage>
        <taxon>unclassified sequences</taxon>
        <taxon>metagenomes</taxon>
        <taxon>ecological metagenomes</taxon>
    </lineage>
</organism>
<feature type="non-terminal residue" evidence="1">
    <location>
        <position position="68"/>
    </location>
</feature>
<accession>A0A383CBQ5</accession>
<evidence type="ECO:0000313" key="1">
    <source>
        <dbReference type="EMBL" id="SVE29503.1"/>
    </source>
</evidence>
<name>A0A383CBQ5_9ZZZZ</name>
<dbReference type="AlphaFoldDB" id="A0A383CBQ5"/>